<gene>
    <name evidence="2" type="ORF">FJM01_02070</name>
</gene>
<evidence type="ECO:0000313" key="3">
    <source>
        <dbReference type="Proteomes" id="UP000317904"/>
    </source>
</evidence>
<accession>A0A502M7A5</accession>
<proteinExistence type="predicted"/>
<evidence type="ECO:0000313" key="2">
    <source>
        <dbReference type="EMBL" id="TPI01534.1"/>
    </source>
</evidence>
<reference evidence="2 3" key="1">
    <citation type="submission" date="2019-06" db="EMBL/GenBank/DDBJ databases">
        <title>A comparative genomics study of ostrich specific Mycoplasmas.</title>
        <authorList>
            <person name="Botes A."/>
            <person name="Nel T."/>
        </authorList>
    </citation>
    <scope>NUCLEOTIDE SEQUENCE [LARGE SCALE GENOMIC DNA]</scope>
    <source>
        <strain evidence="2 3">Ms01</strain>
    </source>
</reference>
<keyword evidence="1" id="KW-0472">Membrane</keyword>
<keyword evidence="1" id="KW-1133">Transmembrane helix</keyword>
<comment type="caution">
    <text evidence="2">The sequence shown here is derived from an EMBL/GenBank/DDBJ whole genome shotgun (WGS) entry which is preliminary data.</text>
</comment>
<evidence type="ECO:0000256" key="1">
    <source>
        <dbReference type="SAM" id="Phobius"/>
    </source>
</evidence>
<organism evidence="2 3">
    <name type="scientific">Mycoplasma struthionis</name>
    <dbReference type="NCBI Taxonomy" id="538220"/>
    <lineage>
        <taxon>Bacteria</taxon>
        <taxon>Bacillati</taxon>
        <taxon>Mycoplasmatota</taxon>
        <taxon>Mollicutes</taxon>
        <taxon>Mycoplasmataceae</taxon>
        <taxon>Mycoplasma</taxon>
    </lineage>
</organism>
<dbReference type="EMBL" id="VFSY01000025">
    <property type="protein sequence ID" value="TPI01534.1"/>
    <property type="molecule type" value="Genomic_DNA"/>
</dbReference>
<feature type="transmembrane region" description="Helical" evidence="1">
    <location>
        <begin position="7"/>
        <end position="29"/>
    </location>
</feature>
<dbReference type="AlphaFoldDB" id="A0A502M7A5"/>
<keyword evidence="1" id="KW-0812">Transmembrane</keyword>
<name>A0A502M7A5_9MOLU</name>
<dbReference type="Proteomes" id="UP000317904">
    <property type="component" value="Unassembled WGS sequence"/>
</dbReference>
<protein>
    <submittedName>
        <fullName evidence="2">Uncharacterized protein</fullName>
    </submittedName>
</protein>
<dbReference type="RefSeq" id="WP_140701124.1">
    <property type="nucleotide sequence ID" value="NZ_VFSY01000025.1"/>
</dbReference>
<sequence>MNKTVRNLLITVGIGSVMLAMGLGTYFTLKSKTTKEDEFNKLKLELIRAYSKNQELTSSLLLKSKTNQAIVNKNNEDIRLSLPNAIFNLNLQSVTFLNNPSNEIIKSYITFLKTQNNKLENLLN</sequence>